<reference evidence="3" key="1">
    <citation type="submission" date="2019-09" db="EMBL/GenBank/DDBJ databases">
        <authorList>
            <person name="Jung D.-H."/>
        </authorList>
    </citation>
    <scope>NUCLEOTIDE SEQUENCE [LARGE SCALE GENOMIC DNA]</scope>
    <source>
        <strain evidence="3">JA-25</strain>
    </source>
</reference>
<dbReference type="RefSeq" id="WP_166691115.1">
    <property type="nucleotide sequence ID" value="NZ_WAEL01000001.1"/>
</dbReference>
<comment type="caution">
    <text evidence="2">The sequence shown here is derived from an EMBL/GenBank/DDBJ whole genome shotgun (WGS) entry which is preliminary data.</text>
</comment>
<gene>
    <name evidence="2" type="ORF">F7231_05055</name>
</gene>
<dbReference type="PROSITE" id="PS51257">
    <property type="entry name" value="PROKAR_LIPOPROTEIN"/>
    <property type="match status" value="1"/>
</dbReference>
<evidence type="ECO:0000256" key="1">
    <source>
        <dbReference type="SAM" id="SignalP"/>
    </source>
</evidence>
<sequence>MKSLLLVTALILFLSCSNETQITPDNLTSIEYGTIFGFTGAVQKITVYADKQVYQPSQQSSKTCQAPISSSEWNELRKLVDQEALRKVKVGEEGVCFDASSAWIIVRNSGKEEKAFWGPCTGGDPTGIQPLIEAMGKLRGSIAKNCN</sequence>
<dbReference type="EMBL" id="WAEL01000001">
    <property type="protein sequence ID" value="NID09528.1"/>
    <property type="molecule type" value="Genomic_DNA"/>
</dbReference>
<accession>A0ABX0QFL9</accession>
<feature type="signal peptide" evidence="1">
    <location>
        <begin position="1"/>
        <end position="20"/>
    </location>
</feature>
<reference evidence="3" key="2">
    <citation type="submission" date="2023-07" db="EMBL/GenBank/DDBJ databases">
        <authorList>
            <person name="Jung D.-H."/>
        </authorList>
    </citation>
    <scope>NUCLEOTIDE SEQUENCE [LARGE SCALE GENOMIC DNA]</scope>
    <source>
        <strain evidence="3">JA-25</strain>
    </source>
</reference>
<organism evidence="2 3">
    <name type="scientific">Fibrivirga algicola</name>
    <dbReference type="NCBI Taxonomy" id="2950420"/>
    <lineage>
        <taxon>Bacteria</taxon>
        <taxon>Pseudomonadati</taxon>
        <taxon>Bacteroidota</taxon>
        <taxon>Cytophagia</taxon>
        <taxon>Cytophagales</taxon>
        <taxon>Spirosomataceae</taxon>
        <taxon>Fibrivirga</taxon>
    </lineage>
</organism>
<evidence type="ECO:0008006" key="4">
    <source>
        <dbReference type="Google" id="ProtNLM"/>
    </source>
</evidence>
<keyword evidence="1" id="KW-0732">Signal</keyword>
<feature type="chain" id="PRO_5047111213" description="Lipoprotein" evidence="1">
    <location>
        <begin position="21"/>
        <end position="147"/>
    </location>
</feature>
<proteinExistence type="predicted"/>
<keyword evidence="3" id="KW-1185">Reference proteome</keyword>
<name>A0ABX0QFL9_9BACT</name>
<evidence type="ECO:0000313" key="3">
    <source>
        <dbReference type="Proteomes" id="UP000606008"/>
    </source>
</evidence>
<dbReference type="Proteomes" id="UP000606008">
    <property type="component" value="Unassembled WGS sequence"/>
</dbReference>
<protein>
    <recommendedName>
        <fullName evidence="4">Lipoprotein</fullName>
    </recommendedName>
</protein>
<evidence type="ECO:0000313" key="2">
    <source>
        <dbReference type="EMBL" id="NID09528.1"/>
    </source>
</evidence>